<comment type="function">
    <text evidence="7 8">Presumably involved in the processing and regular turnover of intracellular proteins. Catalyzes the removal of unsubstituted N-terminal amino acids from various peptides.</text>
</comment>
<feature type="domain" description="Cytosol aminopeptidase" evidence="9">
    <location>
        <begin position="342"/>
        <end position="349"/>
    </location>
</feature>
<comment type="catalytic activity">
    <reaction evidence="2 8">
        <text>Release of an N-terminal amino acid, preferentially leucine, but not glutamic or aspartic acids.</text>
        <dbReference type="EC" id="3.4.11.10"/>
    </reaction>
</comment>
<dbReference type="EMBL" id="AFZE01000059">
    <property type="protein sequence ID" value="EHL09803.1"/>
    <property type="molecule type" value="Genomic_DNA"/>
</dbReference>
<evidence type="ECO:0000256" key="2">
    <source>
        <dbReference type="ARBA" id="ARBA00000967"/>
    </source>
</evidence>
<dbReference type="PROSITE" id="PS00631">
    <property type="entry name" value="CYTOSOL_AP"/>
    <property type="match status" value="1"/>
</dbReference>
<dbReference type="InterPro" id="IPR043472">
    <property type="entry name" value="Macro_dom-like"/>
</dbReference>
<dbReference type="NCBIfam" id="NF002083">
    <property type="entry name" value="PRK00913.3-5"/>
    <property type="match status" value="1"/>
</dbReference>
<dbReference type="Proteomes" id="UP000006437">
    <property type="component" value="Unassembled WGS sequence"/>
</dbReference>
<dbReference type="GO" id="GO:0006508">
    <property type="term" value="P:proteolysis"/>
    <property type="evidence" value="ECO:0007669"/>
    <property type="project" value="UniProtKB-KW"/>
</dbReference>
<dbReference type="InterPro" id="IPR008283">
    <property type="entry name" value="Peptidase_M17_N"/>
</dbReference>
<keyword evidence="8" id="KW-0464">Manganese</keyword>
<feature type="active site" evidence="8">
    <location>
        <position position="274"/>
    </location>
</feature>
<feature type="binding site" evidence="8">
    <location>
        <position position="262"/>
    </location>
    <ligand>
        <name>Mn(2+)</name>
        <dbReference type="ChEBI" id="CHEBI:29035"/>
        <label>2</label>
    </ligand>
</feature>
<evidence type="ECO:0000256" key="7">
    <source>
        <dbReference type="ARBA" id="ARBA00049972"/>
    </source>
</evidence>
<reference evidence="10 11" key="1">
    <citation type="submission" date="2011-08" db="EMBL/GenBank/DDBJ databases">
        <title>The Genome Sequence of Eubacteriaceae bacterium ACC19a.</title>
        <authorList>
            <consortium name="The Broad Institute Genome Sequencing Platform"/>
            <person name="Earl A."/>
            <person name="Ward D."/>
            <person name="Feldgarden M."/>
            <person name="Gevers D."/>
            <person name="Sizova M."/>
            <person name="Hazen A."/>
            <person name="Epstein S."/>
            <person name="Young S.K."/>
            <person name="Zeng Q."/>
            <person name="Gargeya S."/>
            <person name="Fitzgerald M."/>
            <person name="Haas B."/>
            <person name="Abouelleil A."/>
            <person name="Alvarado L."/>
            <person name="Arachchi H.M."/>
            <person name="Berlin A."/>
            <person name="Brown A."/>
            <person name="Chapman S.B."/>
            <person name="Chen Z."/>
            <person name="Dunbar C."/>
            <person name="Freedman E."/>
            <person name="Gearin G."/>
            <person name="Gellesch M."/>
            <person name="Goldberg J."/>
            <person name="Griggs A."/>
            <person name="Gujja S."/>
            <person name="Heiman D."/>
            <person name="Howarth C."/>
            <person name="Larson L."/>
            <person name="Lui A."/>
            <person name="MacDonald P.J.P."/>
            <person name="Montmayeur A."/>
            <person name="Murphy C."/>
            <person name="Neiman D."/>
            <person name="Pearson M."/>
            <person name="Priest M."/>
            <person name="Roberts A."/>
            <person name="Saif S."/>
            <person name="Shea T."/>
            <person name="Shenoy N."/>
            <person name="Sisk P."/>
            <person name="Stolte C."/>
            <person name="Sykes S."/>
            <person name="Wortman J."/>
            <person name="Nusbaum C."/>
            <person name="Birren B."/>
        </authorList>
    </citation>
    <scope>NUCLEOTIDE SEQUENCE [LARGE SCALE GENOMIC DNA]</scope>
    <source>
        <strain evidence="10 11">ACC19a</strain>
    </source>
</reference>
<dbReference type="HOGENOM" id="CLU_013734_6_3_9"/>
<evidence type="ECO:0000313" key="11">
    <source>
        <dbReference type="Proteomes" id="UP000006437"/>
    </source>
</evidence>
<dbReference type="PATRIC" id="fig|796937.3.peg.2283"/>
<keyword evidence="6 8" id="KW-0378">Hydrolase</keyword>
<keyword evidence="8" id="KW-0479">Metal-binding</keyword>
<feature type="binding site" evidence="8">
    <location>
        <position position="344"/>
    </location>
    <ligand>
        <name>Mn(2+)</name>
        <dbReference type="ChEBI" id="CHEBI:29035"/>
        <label>1</label>
    </ligand>
</feature>
<protein>
    <recommendedName>
        <fullName evidence="8">Probable cytosol aminopeptidase</fullName>
        <ecNumber evidence="8">3.4.11.1</ecNumber>
    </recommendedName>
    <alternativeName>
        <fullName evidence="8">Leucine aminopeptidase</fullName>
        <shortName evidence="8">LAP</shortName>
        <ecNumber evidence="8">3.4.11.10</ecNumber>
    </alternativeName>
    <alternativeName>
        <fullName evidence="8">Leucyl aminopeptidase</fullName>
    </alternativeName>
</protein>
<feature type="binding site" evidence="8">
    <location>
        <position position="285"/>
    </location>
    <ligand>
        <name>Mn(2+)</name>
        <dbReference type="ChEBI" id="CHEBI:29035"/>
        <label>2</label>
    </ligand>
</feature>
<feature type="binding site" evidence="8">
    <location>
        <position position="346"/>
    </location>
    <ligand>
        <name>Mn(2+)</name>
        <dbReference type="ChEBI" id="CHEBI:29035"/>
        <label>2</label>
    </ligand>
</feature>
<dbReference type="InterPro" id="IPR023042">
    <property type="entry name" value="Peptidase_M17_leu_NH2_pept"/>
</dbReference>
<feature type="binding site" evidence="8">
    <location>
        <position position="267"/>
    </location>
    <ligand>
        <name>Mn(2+)</name>
        <dbReference type="ChEBI" id="CHEBI:29035"/>
        <label>1</label>
    </ligand>
</feature>
<dbReference type="RefSeq" id="WP_009525279.1">
    <property type="nucleotide sequence ID" value="NZ_JH414550.1"/>
</dbReference>
<dbReference type="GO" id="GO:0005737">
    <property type="term" value="C:cytoplasm"/>
    <property type="evidence" value="ECO:0007669"/>
    <property type="project" value="UniProtKB-SubCell"/>
</dbReference>
<feature type="binding site" evidence="8">
    <location>
        <position position="346"/>
    </location>
    <ligand>
        <name>Mn(2+)</name>
        <dbReference type="ChEBI" id="CHEBI:29035"/>
        <label>1</label>
    </ligand>
</feature>
<dbReference type="Pfam" id="PF00883">
    <property type="entry name" value="Peptidase_M17"/>
    <property type="match status" value="1"/>
</dbReference>
<comment type="subcellular location">
    <subcellularLocation>
        <location evidence="8">Cytoplasm</location>
    </subcellularLocation>
</comment>
<comment type="cofactor">
    <cofactor evidence="8">
        <name>Mn(2+)</name>
        <dbReference type="ChEBI" id="CHEBI:29035"/>
    </cofactor>
    <text evidence="8">Binds 2 manganese ions per subunit.</text>
</comment>
<evidence type="ECO:0000256" key="8">
    <source>
        <dbReference type="HAMAP-Rule" id="MF_00181"/>
    </source>
</evidence>
<dbReference type="GO" id="GO:0030145">
    <property type="term" value="F:manganese ion binding"/>
    <property type="evidence" value="ECO:0007669"/>
    <property type="project" value="UniProtKB-UniRule"/>
</dbReference>
<dbReference type="Gene3D" id="3.40.630.10">
    <property type="entry name" value="Zn peptidases"/>
    <property type="match status" value="1"/>
</dbReference>
<dbReference type="SUPFAM" id="SSF52949">
    <property type="entry name" value="Macro domain-like"/>
    <property type="match status" value="1"/>
</dbReference>
<dbReference type="Gene3D" id="3.40.220.10">
    <property type="entry name" value="Leucine Aminopeptidase, subunit E, domain 1"/>
    <property type="match status" value="1"/>
</dbReference>
<dbReference type="AlphaFoldDB" id="G9X3T7"/>
<dbReference type="InterPro" id="IPR011356">
    <property type="entry name" value="Leucine_aapep/pepB"/>
</dbReference>
<comment type="caution">
    <text evidence="10">The sequence shown here is derived from an EMBL/GenBank/DDBJ whole genome shotgun (WGS) entry which is preliminary data.</text>
</comment>
<dbReference type="PANTHER" id="PTHR11963:SF23">
    <property type="entry name" value="CYTOSOL AMINOPEPTIDASE"/>
    <property type="match status" value="1"/>
</dbReference>
<dbReference type="PRINTS" id="PR00481">
    <property type="entry name" value="LAMNOPPTDASE"/>
</dbReference>
<dbReference type="PANTHER" id="PTHR11963">
    <property type="entry name" value="LEUCINE AMINOPEPTIDASE-RELATED"/>
    <property type="match status" value="1"/>
</dbReference>
<evidence type="ECO:0000256" key="4">
    <source>
        <dbReference type="ARBA" id="ARBA00022438"/>
    </source>
</evidence>
<dbReference type="HAMAP" id="MF_00181">
    <property type="entry name" value="Cytosol_peptidase_M17"/>
    <property type="match status" value="1"/>
</dbReference>
<comment type="similarity">
    <text evidence="3 8">Belongs to the peptidase M17 family.</text>
</comment>
<dbReference type="EC" id="3.4.11.10" evidence="8"/>
<dbReference type="EC" id="3.4.11.1" evidence="8"/>
<keyword evidence="8" id="KW-0963">Cytoplasm</keyword>
<name>G9X3T7_9FIRM</name>
<dbReference type="SUPFAM" id="SSF53187">
    <property type="entry name" value="Zn-dependent exopeptidases"/>
    <property type="match status" value="1"/>
</dbReference>
<evidence type="ECO:0000256" key="5">
    <source>
        <dbReference type="ARBA" id="ARBA00022670"/>
    </source>
</evidence>
<evidence type="ECO:0000256" key="3">
    <source>
        <dbReference type="ARBA" id="ARBA00009528"/>
    </source>
</evidence>
<dbReference type="CDD" id="cd00433">
    <property type="entry name" value="Peptidase_M17"/>
    <property type="match status" value="1"/>
</dbReference>
<gene>
    <name evidence="8" type="primary">pepA</name>
    <name evidence="10" type="ORF">HMPREF9629_01044</name>
</gene>
<dbReference type="Pfam" id="PF02789">
    <property type="entry name" value="Peptidase_M17_N"/>
    <property type="match status" value="1"/>
</dbReference>
<evidence type="ECO:0000256" key="1">
    <source>
        <dbReference type="ARBA" id="ARBA00000135"/>
    </source>
</evidence>
<evidence type="ECO:0000313" key="10">
    <source>
        <dbReference type="EMBL" id="EHL09803.1"/>
    </source>
</evidence>
<comment type="catalytic activity">
    <reaction evidence="1 8">
        <text>Release of an N-terminal amino acid, Xaa-|-Yaa-, in which Xaa is preferably Leu, but may be other amino acids including Pro although not Arg or Lys, and Yaa may be Pro. Amino acid amides and methyl esters are also readily hydrolyzed, but rates on arylamides are exceedingly low.</text>
        <dbReference type="EC" id="3.4.11.1"/>
    </reaction>
</comment>
<keyword evidence="4 8" id="KW-0031">Aminopeptidase</keyword>
<feature type="binding site" evidence="8">
    <location>
        <position position="267"/>
    </location>
    <ligand>
        <name>Mn(2+)</name>
        <dbReference type="ChEBI" id="CHEBI:29035"/>
        <label>2</label>
    </ligand>
</feature>
<dbReference type="NCBIfam" id="NF002074">
    <property type="entry name" value="PRK00913.1-4"/>
    <property type="match status" value="1"/>
</dbReference>
<evidence type="ECO:0000259" key="9">
    <source>
        <dbReference type="PROSITE" id="PS00631"/>
    </source>
</evidence>
<organism evidence="10 11">
    <name type="scientific">Peptoanaerobacter stomatis</name>
    <dbReference type="NCBI Taxonomy" id="796937"/>
    <lineage>
        <taxon>Bacteria</taxon>
        <taxon>Bacillati</taxon>
        <taxon>Bacillota</taxon>
        <taxon>Clostridia</taxon>
        <taxon>Peptostreptococcales</taxon>
        <taxon>Filifactoraceae</taxon>
        <taxon>Peptoanaerobacter</taxon>
    </lineage>
</organism>
<accession>G9X3T7</accession>
<keyword evidence="5 8" id="KW-0645">Protease</keyword>
<feature type="active site" evidence="8">
    <location>
        <position position="348"/>
    </location>
</feature>
<evidence type="ECO:0000256" key="6">
    <source>
        <dbReference type="ARBA" id="ARBA00022801"/>
    </source>
</evidence>
<dbReference type="InterPro" id="IPR000819">
    <property type="entry name" value="Peptidase_M17_C"/>
</dbReference>
<proteinExistence type="inferred from homology"/>
<dbReference type="GO" id="GO:0070006">
    <property type="term" value="F:metalloaminopeptidase activity"/>
    <property type="evidence" value="ECO:0007669"/>
    <property type="project" value="InterPro"/>
</dbReference>
<sequence length="499" mass="55509">MKIELIKNSELELKENLIILPCFENEDISFNKLDIPPQVLDIANNSIKEEKFKASKGELYYYNTVLDGKIINVLLLGMGKKSDANLKDAVKGLVSATKYASKLYQGAIYISLRPLERTSYELFAKSVIRSIILSKYKFDKYKKSDDTKNEPIIKIVLKENCLNNADTLIEDAKIEAECVNYTRDLINEPANHMTPEILSQKARESAEKYGYEAEIFDEKYIEKMKMGAFLSVAKGSANPPRLIVLRYKGNPSDEKIYGLVGKGLCYDSGGYSIKPTSSMLDMKSDMGGSATVIGALNLIARKKLKVNITAVIASCENMIAGNAYKPGDIICSMNKTHIEVGNTDAEGRLTLADAITYSIQEEKVSQIIELSTLTGAVLIALGEEITGAITKYDYLYDDLKKASKETLDEVWQLPYYEDYRKLLDSDFADINNTGGRYAGSITAGLFVTKFAKETPIIHLDIAGSAWGEKETPIRPKGGTGANVLMLYKYFENKIKDNNI</sequence>